<feature type="domain" description="Release factor glutamine methyltransferase N-terminal" evidence="7">
    <location>
        <begin position="18"/>
        <end position="63"/>
    </location>
</feature>
<gene>
    <name evidence="5" type="primary">prmC</name>
    <name evidence="8" type="ORF">HMPREF1630_08035</name>
</gene>
<evidence type="ECO:0000259" key="6">
    <source>
        <dbReference type="Pfam" id="PF05175"/>
    </source>
</evidence>
<evidence type="ECO:0000313" key="8">
    <source>
        <dbReference type="EMBL" id="KGF03219.1"/>
    </source>
</evidence>
<comment type="caution">
    <text evidence="5">Lacks conserved residue(s) required for the propagation of feature annotation.</text>
</comment>
<dbReference type="GO" id="GO:0102559">
    <property type="term" value="F:peptide chain release factor N(5)-glutamine methyltransferase activity"/>
    <property type="evidence" value="ECO:0007669"/>
    <property type="project" value="UniProtKB-EC"/>
</dbReference>
<evidence type="ECO:0000256" key="5">
    <source>
        <dbReference type="HAMAP-Rule" id="MF_02126"/>
    </source>
</evidence>
<dbReference type="PROSITE" id="PS00092">
    <property type="entry name" value="N6_MTASE"/>
    <property type="match status" value="1"/>
</dbReference>
<dbReference type="EMBL" id="JRMW01000041">
    <property type="protein sequence ID" value="KGF03219.1"/>
    <property type="molecule type" value="Genomic_DNA"/>
</dbReference>
<keyword evidence="2 5" id="KW-0808">Transferase</keyword>
<dbReference type="SUPFAM" id="SSF53335">
    <property type="entry name" value="S-adenosyl-L-methionine-dependent methyltransferases"/>
    <property type="match status" value="1"/>
</dbReference>
<evidence type="ECO:0000256" key="2">
    <source>
        <dbReference type="ARBA" id="ARBA00022679"/>
    </source>
</evidence>
<dbReference type="HAMAP" id="MF_02126">
    <property type="entry name" value="RF_methyltr_PrmC"/>
    <property type="match status" value="1"/>
</dbReference>
<dbReference type="InterPro" id="IPR007848">
    <property type="entry name" value="Small_mtfrase_dom"/>
</dbReference>
<dbReference type="InterPro" id="IPR004556">
    <property type="entry name" value="HemK-like"/>
</dbReference>
<organism evidence="8 9">
    <name type="scientific">Anaerococcus lactolyticus S7-1-13</name>
    <dbReference type="NCBI Taxonomy" id="1284686"/>
    <lineage>
        <taxon>Bacteria</taxon>
        <taxon>Bacillati</taxon>
        <taxon>Bacillota</taxon>
        <taxon>Tissierellia</taxon>
        <taxon>Tissierellales</taxon>
        <taxon>Peptoniphilaceae</taxon>
        <taxon>Anaerococcus</taxon>
    </lineage>
</organism>
<feature type="binding site" evidence="5">
    <location>
        <position position="171"/>
    </location>
    <ligand>
        <name>S-adenosyl-L-methionine</name>
        <dbReference type="ChEBI" id="CHEBI:59789"/>
    </ligand>
</feature>
<dbReference type="InterPro" id="IPR002052">
    <property type="entry name" value="DNA_methylase_N6_adenine_CS"/>
</dbReference>
<dbReference type="GO" id="GO:0003676">
    <property type="term" value="F:nucleic acid binding"/>
    <property type="evidence" value="ECO:0007669"/>
    <property type="project" value="InterPro"/>
</dbReference>
<evidence type="ECO:0000259" key="7">
    <source>
        <dbReference type="Pfam" id="PF17827"/>
    </source>
</evidence>
<feature type="domain" description="Methyltransferase small" evidence="6">
    <location>
        <begin position="85"/>
        <end position="190"/>
    </location>
</feature>
<keyword evidence="1 5" id="KW-0489">Methyltransferase</keyword>
<evidence type="ECO:0000313" key="9">
    <source>
        <dbReference type="Proteomes" id="UP000029579"/>
    </source>
</evidence>
<dbReference type="InterPro" id="IPR050320">
    <property type="entry name" value="N5-glutamine_MTase"/>
</dbReference>
<evidence type="ECO:0000256" key="3">
    <source>
        <dbReference type="ARBA" id="ARBA00022691"/>
    </source>
</evidence>
<sequence length="264" mass="30334">MKISDFLKIDYDTSLIALTYILGKSKSYILMNQNLELNSEQNQRLNDIINKRKVSYPLQYAIGQWEFYDLRLKVDERALIPRFETEIIVDYLIKSPMKKEKILDIGTGTGAIALALAKNIENSFVIGSDIEDRALSLARENKVFTGIKNVDFIKSDLFKDISGTYDLIISNPPYIDKKDYEALAKELYFEPKSALYGGEDGLDFYREIIKNASAYLCEEGHLVFEIGYNQKDILNKLLVNQGFVNIENIKDFNDFDRFIIAQKG</sequence>
<dbReference type="eggNOG" id="COG2890">
    <property type="taxonomic scope" value="Bacteria"/>
</dbReference>
<reference evidence="8 9" key="1">
    <citation type="submission" date="2014-07" db="EMBL/GenBank/DDBJ databases">
        <authorList>
            <person name="McCorrison J."/>
            <person name="Sanka R."/>
            <person name="Torralba M."/>
            <person name="Gillis M."/>
            <person name="Haft D.H."/>
            <person name="Methe B."/>
            <person name="Sutton G."/>
            <person name="Nelson K.E."/>
        </authorList>
    </citation>
    <scope>NUCLEOTIDE SEQUENCE [LARGE SCALE GENOMIC DNA]</scope>
    <source>
        <strain evidence="8 9">S7-1-13</strain>
    </source>
</reference>
<comment type="function">
    <text evidence="5">Methylates the class 1 translation termination release factors RF1/PrfA and RF2/PrfB on the glutamine residue of the universally conserved GGQ motif.</text>
</comment>
<dbReference type="PANTHER" id="PTHR18895">
    <property type="entry name" value="HEMK METHYLTRANSFERASE"/>
    <property type="match status" value="1"/>
</dbReference>
<comment type="caution">
    <text evidence="8">The sequence shown here is derived from an EMBL/GenBank/DDBJ whole genome shotgun (WGS) entry which is preliminary data.</text>
</comment>
<dbReference type="AlphaFoldDB" id="A0A095Z422"/>
<comment type="catalytic activity">
    <reaction evidence="4 5">
        <text>L-glutaminyl-[peptide chain release factor] + S-adenosyl-L-methionine = N(5)-methyl-L-glutaminyl-[peptide chain release factor] + S-adenosyl-L-homocysteine + H(+)</text>
        <dbReference type="Rhea" id="RHEA:42896"/>
        <dbReference type="Rhea" id="RHEA-COMP:10271"/>
        <dbReference type="Rhea" id="RHEA-COMP:10272"/>
        <dbReference type="ChEBI" id="CHEBI:15378"/>
        <dbReference type="ChEBI" id="CHEBI:30011"/>
        <dbReference type="ChEBI" id="CHEBI:57856"/>
        <dbReference type="ChEBI" id="CHEBI:59789"/>
        <dbReference type="ChEBI" id="CHEBI:61891"/>
        <dbReference type="EC" id="2.1.1.297"/>
    </reaction>
</comment>
<proteinExistence type="inferred from homology"/>
<dbReference type="Gene3D" id="3.40.50.150">
    <property type="entry name" value="Vaccinia Virus protein VP39"/>
    <property type="match status" value="1"/>
</dbReference>
<dbReference type="NCBIfam" id="TIGR03534">
    <property type="entry name" value="RF_mod_PrmC"/>
    <property type="match status" value="1"/>
</dbReference>
<protein>
    <recommendedName>
        <fullName evidence="5">Release factor glutamine methyltransferase</fullName>
        <shortName evidence="5">RF MTase</shortName>
        <ecNumber evidence="5">2.1.1.297</ecNumber>
    </recommendedName>
    <alternativeName>
        <fullName evidence="5">N5-glutamine methyltransferase PrmC</fullName>
    </alternativeName>
    <alternativeName>
        <fullName evidence="5">Protein-(glutamine-N5) MTase PrmC</fullName>
    </alternativeName>
    <alternativeName>
        <fullName evidence="5">Protein-glutamine N-methyltransferase PrmC</fullName>
    </alternativeName>
</protein>
<dbReference type="NCBIfam" id="TIGR00536">
    <property type="entry name" value="hemK_fam"/>
    <property type="match status" value="1"/>
</dbReference>
<dbReference type="Proteomes" id="UP000029579">
    <property type="component" value="Unassembled WGS sequence"/>
</dbReference>
<keyword evidence="3 5" id="KW-0949">S-adenosyl-L-methionine</keyword>
<dbReference type="OrthoDB" id="9784805at2"/>
<dbReference type="Pfam" id="PF17827">
    <property type="entry name" value="PrmC_N"/>
    <property type="match status" value="1"/>
</dbReference>
<comment type="similarity">
    <text evidence="5">Belongs to the protein N5-glutamine methyltransferase family. PrmC subfamily.</text>
</comment>
<feature type="binding site" evidence="5">
    <location>
        <position position="129"/>
    </location>
    <ligand>
        <name>S-adenosyl-L-methionine</name>
        <dbReference type="ChEBI" id="CHEBI:59789"/>
    </ligand>
</feature>
<accession>A0A095Z422</accession>
<dbReference type="GO" id="GO:0032259">
    <property type="term" value="P:methylation"/>
    <property type="evidence" value="ECO:0007669"/>
    <property type="project" value="UniProtKB-KW"/>
</dbReference>
<dbReference type="Pfam" id="PF05175">
    <property type="entry name" value="MTS"/>
    <property type="match status" value="1"/>
</dbReference>
<dbReference type="CDD" id="cd02440">
    <property type="entry name" value="AdoMet_MTases"/>
    <property type="match status" value="1"/>
</dbReference>
<feature type="binding site" evidence="5">
    <location>
        <begin position="171"/>
        <end position="174"/>
    </location>
    <ligand>
        <name>substrate</name>
    </ligand>
</feature>
<dbReference type="EC" id="2.1.1.297" evidence="5"/>
<evidence type="ECO:0000256" key="4">
    <source>
        <dbReference type="ARBA" id="ARBA00048391"/>
    </source>
</evidence>
<name>A0A095Z422_9FIRM</name>
<feature type="binding site" evidence="5">
    <location>
        <begin position="106"/>
        <end position="110"/>
    </location>
    <ligand>
        <name>S-adenosyl-L-methionine</name>
        <dbReference type="ChEBI" id="CHEBI:59789"/>
    </ligand>
</feature>
<dbReference type="RefSeq" id="WP_037328569.1">
    <property type="nucleotide sequence ID" value="NZ_JRMW01000041.1"/>
</dbReference>
<evidence type="ECO:0000256" key="1">
    <source>
        <dbReference type="ARBA" id="ARBA00022603"/>
    </source>
</evidence>
<dbReference type="InterPro" id="IPR029063">
    <property type="entry name" value="SAM-dependent_MTases_sf"/>
</dbReference>
<dbReference type="InterPro" id="IPR040758">
    <property type="entry name" value="PrmC_N"/>
</dbReference>
<dbReference type="PANTHER" id="PTHR18895:SF74">
    <property type="entry name" value="MTRF1L RELEASE FACTOR GLUTAMINE METHYLTRANSFERASE"/>
    <property type="match status" value="1"/>
</dbReference>
<dbReference type="Gene3D" id="1.10.8.10">
    <property type="entry name" value="DNA helicase RuvA subunit, C-terminal domain"/>
    <property type="match status" value="1"/>
</dbReference>
<dbReference type="InterPro" id="IPR019874">
    <property type="entry name" value="RF_methyltr_PrmC"/>
</dbReference>